<feature type="transmembrane region" description="Helical" evidence="1">
    <location>
        <begin position="45"/>
        <end position="63"/>
    </location>
</feature>
<evidence type="ECO:0000313" key="2">
    <source>
        <dbReference type="EMBL" id="EFK57049.1"/>
    </source>
</evidence>
<comment type="caution">
    <text evidence="2">The sequence shown here is derived from an EMBL/GenBank/DDBJ whole genome shotgun (WGS) entry which is preliminary data.</text>
</comment>
<sequence length="69" mass="8404">MYINNLKKQSDHMKVFVYILIFFLVYFAVSYVLSYFWYAHIDVKWILISSFLSSALMLVFLLVDRRRKV</sequence>
<accession>D7VTE8</accession>
<keyword evidence="3" id="KW-1185">Reference proteome</keyword>
<name>D7VTE8_SPHSI</name>
<reference evidence="2" key="1">
    <citation type="submission" date="2010-07" db="EMBL/GenBank/DDBJ databases">
        <authorList>
            <person name="Muzny D."/>
            <person name="Qin X."/>
            <person name="Buhay C."/>
            <person name="Dugan-Rocha S."/>
            <person name="Ding Y."/>
            <person name="Chen G."/>
            <person name="Hawes A."/>
            <person name="Holder M."/>
            <person name="Jhangiani S."/>
            <person name="Johnson A."/>
            <person name="Khan Z."/>
            <person name="Li Z."/>
            <person name="Liu W."/>
            <person name="Liu X."/>
            <person name="Perez L."/>
            <person name="Shen H."/>
            <person name="Wang Q."/>
            <person name="Watt J."/>
            <person name="Xi L."/>
            <person name="Xin Y."/>
            <person name="Zhou J."/>
            <person name="Deng J."/>
            <person name="Jiang H."/>
            <person name="Liu Y."/>
            <person name="Qu J."/>
            <person name="Song X.-Z."/>
            <person name="Zhang L."/>
            <person name="Villasana D."/>
            <person name="Johnson A."/>
            <person name="Liu J."/>
            <person name="Liyanage D."/>
            <person name="Lorensuhewa L."/>
            <person name="Robinson T."/>
            <person name="Song A."/>
            <person name="Song B.-B."/>
            <person name="Dinh H."/>
            <person name="Thornton R."/>
            <person name="Coyle M."/>
            <person name="Francisco L."/>
            <person name="Jackson L."/>
            <person name="Javaid M."/>
            <person name="Korchina V."/>
            <person name="Kovar C."/>
            <person name="Mata R."/>
            <person name="Mathew T."/>
            <person name="Ngo R."/>
            <person name="Nguyen L."/>
            <person name="Nguyen N."/>
            <person name="Okwuonu G."/>
            <person name="Ongeri F."/>
            <person name="Pham C."/>
            <person name="Simmons D."/>
            <person name="Wilczek-Boney K."/>
            <person name="Hale W."/>
            <person name="Jakkamsetti A."/>
            <person name="Pham P."/>
            <person name="Ruth R."/>
            <person name="San Lucas F."/>
            <person name="Warren J."/>
            <person name="Zhang J."/>
            <person name="Zhao Z."/>
            <person name="Zhou C."/>
            <person name="Zhu D."/>
            <person name="Lee S."/>
            <person name="Bess C."/>
            <person name="Blankenburg K."/>
            <person name="Forbes L."/>
            <person name="Fu Q."/>
            <person name="Gubbala S."/>
            <person name="Hirani K."/>
            <person name="Jayaseelan J.C."/>
            <person name="Lara F."/>
            <person name="Munidasa M."/>
            <person name="Palculict T."/>
            <person name="Patil S."/>
            <person name="Pu L.-L."/>
            <person name="Saada N."/>
            <person name="Tang L."/>
            <person name="Weissenberger G."/>
            <person name="Zhu Y."/>
            <person name="Hemphill L."/>
            <person name="Shang Y."/>
            <person name="Youmans B."/>
            <person name="Ayvaz T."/>
            <person name="Ross M."/>
            <person name="Santibanez J."/>
            <person name="Aqrawi P."/>
            <person name="Gross S."/>
            <person name="Joshi V."/>
            <person name="Fowler G."/>
            <person name="Nazareth L."/>
            <person name="Reid J."/>
            <person name="Worley K."/>
            <person name="Petrosino J."/>
            <person name="Highlander S."/>
            <person name="Gibbs R."/>
        </authorList>
    </citation>
    <scope>NUCLEOTIDE SEQUENCE [LARGE SCALE GENOMIC DNA]</scope>
    <source>
        <strain evidence="2">ATCC 33861</strain>
    </source>
</reference>
<gene>
    <name evidence="2" type="ORF">HMPREF0766_14252</name>
</gene>
<keyword evidence="1" id="KW-0812">Transmembrane</keyword>
<feature type="transmembrane region" description="Helical" evidence="1">
    <location>
        <begin position="15"/>
        <end position="39"/>
    </location>
</feature>
<protein>
    <submittedName>
        <fullName evidence="2">Uncharacterized protein</fullName>
    </submittedName>
</protein>
<dbReference type="STRING" id="525373.HMPREF0766_14252"/>
<evidence type="ECO:0000256" key="1">
    <source>
        <dbReference type="SAM" id="Phobius"/>
    </source>
</evidence>
<organism evidence="2 3">
    <name type="scientific">Sphingobacterium spiritivorum ATCC 33861</name>
    <dbReference type="NCBI Taxonomy" id="525373"/>
    <lineage>
        <taxon>Bacteria</taxon>
        <taxon>Pseudomonadati</taxon>
        <taxon>Bacteroidota</taxon>
        <taxon>Sphingobacteriia</taxon>
        <taxon>Sphingobacteriales</taxon>
        <taxon>Sphingobacteriaceae</taxon>
        <taxon>Sphingobacterium</taxon>
    </lineage>
</organism>
<keyword evidence="1" id="KW-1133">Transmembrane helix</keyword>
<evidence type="ECO:0000313" key="3">
    <source>
        <dbReference type="Proteomes" id="UP000006258"/>
    </source>
</evidence>
<dbReference type="Proteomes" id="UP000006258">
    <property type="component" value="Unassembled WGS sequence"/>
</dbReference>
<dbReference type="EMBL" id="ACHA02000012">
    <property type="protein sequence ID" value="EFK57049.1"/>
    <property type="molecule type" value="Genomic_DNA"/>
</dbReference>
<dbReference type="HOGENOM" id="CLU_2939435_0_0_10"/>
<keyword evidence="1" id="KW-0472">Membrane</keyword>
<dbReference type="AlphaFoldDB" id="D7VTE8"/>
<proteinExistence type="predicted"/>